<dbReference type="Proteomes" id="UP001060085">
    <property type="component" value="Linkage Group LG02"/>
</dbReference>
<dbReference type="EMBL" id="CM044702">
    <property type="protein sequence ID" value="KAI5679253.1"/>
    <property type="molecule type" value="Genomic_DNA"/>
</dbReference>
<protein>
    <submittedName>
        <fullName evidence="1">Uncharacterized protein</fullName>
    </submittedName>
</protein>
<comment type="caution">
    <text evidence="1">The sequence shown here is derived from an EMBL/GenBank/DDBJ whole genome shotgun (WGS) entry which is preliminary data.</text>
</comment>
<reference evidence="2" key="1">
    <citation type="journal article" date="2023" name="Nat. Plants">
        <title>Single-cell RNA sequencing provides a high-resolution roadmap for understanding the multicellular compartmentation of specialized metabolism.</title>
        <authorList>
            <person name="Sun S."/>
            <person name="Shen X."/>
            <person name="Li Y."/>
            <person name="Li Y."/>
            <person name="Wang S."/>
            <person name="Li R."/>
            <person name="Zhang H."/>
            <person name="Shen G."/>
            <person name="Guo B."/>
            <person name="Wei J."/>
            <person name="Xu J."/>
            <person name="St-Pierre B."/>
            <person name="Chen S."/>
            <person name="Sun C."/>
        </authorList>
    </citation>
    <scope>NUCLEOTIDE SEQUENCE [LARGE SCALE GENOMIC DNA]</scope>
</reference>
<evidence type="ECO:0000313" key="2">
    <source>
        <dbReference type="Proteomes" id="UP001060085"/>
    </source>
</evidence>
<gene>
    <name evidence="1" type="ORF">M9H77_10203</name>
</gene>
<name>A0ACC0C2P1_CATRO</name>
<organism evidence="1 2">
    <name type="scientific">Catharanthus roseus</name>
    <name type="common">Madagascar periwinkle</name>
    <name type="synonym">Vinca rosea</name>
    <dbReference type="NCBI Taxonomy" id="4058"/>
    <lineage>
        <taxon>Eukaryota</taxon>
        <taxon>Viridiplantae</taxon>
        <taxon>Streptophyta</taxon>
        <taxon>Embryophyta</taxon>
        <taxon>Tracheophyta</taxon>
        <taxon>Spermatophyta</taxon>
        <taxon>Magnoliopsida</taxon>
        <taxon>eudicotyledons</taxon>
        <taxon>Gunneridae</taxon>
        <taxon>Pentapetalae</taxon>
        <taxon>asterids</taxon>
        <taxon>lamiids</taxon>
        <taxon>Gentianales</taxon>
        <taxon>Apocynaceae</taxon>
        <taxon>Rauvolfioideae</taxon>
        <taxon>Vinceae</taxon>
        <taxon>Catharanthinae</taxon>
        <taxon>Catharanthus</taxon>
    </lineage>
</organism>
<keyword evidence="2" id="KW-1185">Reference proteome</keyword>
<accession>A0ACC0C2P1</accession>
<proteinExistence type="predicted"/>
<evidence type="ECO:0000313" key="1">
    <source>
        <dbReference type="EMBL" id="KAI5679253.1"/>
    </source>
</evidence>
<sequence length="616" mass="68104">MATATTKTPPPPPASEEKEKLIEEVLSYPILLSERIREAVREAESFKSECSSVKNLAENMGLMLRSAARIATSTSQGSLYERPIRRIFADVSRNFEKALILVRKCRRGSFLRRVMTIVSATDFKKLMILLENSAADLKWLLSIFDGGGGIMLSLPPIASNDPIFSWVWAFIASLYMGQIADKIEAANELASLAKDNDRNKKIIVEEGGIPPLLKLLKEISSVDVQIASATALLYLANDGERVCTIINELGVPIIVQVLGHSPMKVQIKMANLVARMAEHSLLAQEYFARENIIKPLVTLLSTDVFVDEPNFKVAKHSFHSIVQINKEMERNQLHKGFGSTLSMHNSNGSKGGHHKKEKEDEDPEVKLRLKISCAEALWMLARGSVLNSRRITETKGLLCLAKLVEKEQGELLVNCLMAIMEITTAAESNADLRRAAFRTNSPAAKAVVDQLLKVIKERDDPTLQIPAIKSIGSLARTFPARETRVIGPLVEMLSHRNQDVAAEAAIALGKFASPENFLCTEHSKTIIEFKGLSPLTKLFRGNDRAKLHGLILLCYLVLHARNSEAQEQAWVLNALGGADRAMVAQHPELRDLIPKAVGHLNVYHSGLLVQRPSYSP</sequence>